<evidence type="ECO:0000256" key="14">
    <source>
        <dbReference type="ARBA" id="ARBA00048524"/>
    </source>
</evidence>
<dbReference type="NCBIfam" id="TIGR00687">
    <property type="entry name" value="pyridox_kin"/>
    <property type="match status" value="1"/>
</dbReference>
<comment type="pathway">
    <text evidence="2">Cofactor metabolism; pyridoxal 5'-phosphate salvage; pyridoxine 5'-phosphate from pyridoxine: step 1/1.</text>
</comment>
<protein>
    <recommendedName>
        <fullName evidence="6">Pyridoxal kinase</fullName>
        <ecNumber evidence="5">2.7.1.35</ecNumber>
    </recommendedName>
    <alternativeName>
        <fullName evidence="11">Pyridoxine kinase</fullName>
    </alternativeName>
</protein>
<reference evidence="16 17" key="1">
    <citation type="submission" date="2015-07" db="EMBL/GenBank/DDBJ databases">
        <title>The genome of Melipona quadrifasciata.</title>
        <authorList>
            <person name="Pan H."/>
            <person name="Kapheim K."/>
        </authorList>
    </citation>
    <scope>NUCLEOTIDE SEQUENCE [LARGE SCALE GENOMIC DNA]</scope>
    <source>
        <strain evidence="16">0111107301</strain>
        <tissue evidence="16">Whole body</tissue>
    </source>
</reference>
<dbReference type="EMBL" id="KQ435969">
    <property type="protein sequence ID" value="KOX67899.1"/>
    <property type="molecule type" value="Genomic_DNA"/>
</dbReference>
<comment type="pathway">
    <text evidence="1">Cofactor metabolism; pyridoxal 5'-phosphate salvage; pyridoxamine 5'-phosphate from pyridoxamine: step 1/1.</text>
</comment>
<evidence type="ECO:0000256" key="12">
    <source>
        <dbReference type="ARBA" id="ARBA00047310"/>
    </source>
</evidence>
<accession>A0A0M8ZR90</accession>
<evidence type="ECO:0000256" key="10">
    <source>
        <dbReference type="ARBA" id="ARBA00022840"/>
    </source>
</evidence>
<evidence type="ECO:0000256" key="5">
    <source>
        <dbReference type="ARBA" id="ARBA00012104"/>
    </source>
</evidence>
<dbReference type="SUPFAM" id="SSF53613">
    <property type="entry name" value="Ribokinase-like"/>
    <property type="match status" value="1"/>
</dbReference>
<evidence type="ECO:0000256" key="4">
    <source>
        <dbReference type="ARBA" id="ARBA00008805"/>
    </source>
</evidence>
<evidence type="ECO:0000256" key="6">
    <source>
        <dbReference type="ARBA" id="ARBA00018134"/>
    </source>
</evidence>
<evidence type="ECO:0000256" key="3">
    <source>
        <dbReference type="ARBA" id="ARBA00005210"/>
    </source>
</evidence>
<name>A0A0M8ZR90_9HYME</name>
<proteinExistence type="inferred from homology"/>
<dbReference type="GO" id="GO:0009443">
    <property type="term" value="P:pyridoxal 5'-phosphate salvage"/>
    <property type="evidence" value="ECO:0007669"/>
    <property type="project" value="InterPro"/>
</dbReference>
<comment type="similarity">
    <text evidence="4">Belongs to the pyridoxine kinase family.</text>
</comment>
<dbReference type="UniPathway" id="UPA01068">
    <property type="reaction ID" value="UER00298"/>
</dbReference>
<evidence type="ECO:0000256" key="8">
    <source>
        <dbReference type="ARBA" id="ARBA00022741"/>
    </source>
</evidence>
<evidence type="ECO:0000256" key="9">
    <source>
        <dbReference type="ARBA" id="ARBA00022777"/>
    </source>
</evidence>
<dbReference type="PANTHER" id="PTHR10534">
    <property type="entry name" value="PYRIDOXAL KINASE"/>
    <property type="match status" value="1"/>
</dbReference>
<dbReference type="Pfam" id="PF08543">
    <property type="entry name" value="Phos_pyr_kin"/>
    <property type="match status" value="1"/>
</dbReference>
<dbReference type="GO" id="GO:0005524">
    <property type="term" value="F:ATP binding"/>
    <property type="evidence" value="ECO:0007669"/>
    <property type="project" value="UniProtKB-KW"/>
</dbReference>
<comment type="pathway">
    <text evidence="3">Cofactor metabolism; pyridoxal 5'-phosphate salvage; pyridoxal 5'-phosphate from pyridoxal: step 1/1.</text>
</comment>
<evidence type="ECO:0000313" key="17">
    <source>
        <dbReference type="Proteomes" id="UP000053105"/>
    </source>
</evidence>
<evidence type="ECO:0000256" key="7">
    <source>
        <dbReference type="ARBA" id="ARBA00022679"/>
    </source>
</evidence>
<evidence type="ECO:0000256" key="1">
    <source>
        <dbReference type="ARBA" id="ARBA00004750"/>
    </source>
</evidence>
<evidence type="ECO:0000256" key="11">
    <source>
        <dbReference type="ARBA" id="ARBA00032808"/>
    </source>
</evidence>
<organism evidence="16 17">
    <name type="scientific">Melipona quadrifasciata</name>
    <dbReference type="NCBI Taxonomy" id="166423"/>
    <lineage>
        <taxon>Eukaryota</taxon>
        <taxon>Metazoa</taxon>
        <taxon>Ecdysozoa</taxon>
        <taxon>Arthropoda</taxon>
        <taxon>Hexapoda</taxon>
        <taxon>Insecta</taxon>
        <taxon>Pterygota</taxon>
        <taxon>Neoptera</taxon>
        <taxon>Endopterygota</taxon>
        <taxon>Hymenoptera</taxon>
        <taxon>Apocrita</taxon>
        <taxon>Aculeata</taxon>
        <taxon>Apoidea</taxon>
        <taxon>Anthophila</taxon>
        <taxon>Apidae</taxon>
        <taxon>Melipona</taxon>
    </lineage>
</organism>
<dbReference type="EC" id="2.7.1.35" evidence="5"/>
<dbReference type="PANTHER" id="PTHR10534:SF2">
    <property type="entry name" value="PYRIDOXAL KINASE"/>
    <property type="match status" value="1"/>
</dbReference>
<dbReference type="Proteomes" id="UP000053105">
    <property type="component" value="Unassembled WGS sequence"/>
</dbReference>
<keyword evidence="8" id="KW-0547">Nucleotide-binding</keyword>
<dbReference type="OrthoDB" id="2104723at2759"/>
<evidence type="ECO:0000259" key="15">
    <source>
        <dbReference type="Pfam" id="PF08543"/>
    </source>
</evidence>
<gene>
    <name evidence="16" type="ORF">WN51_06945</name>
</gene>
<feature type="domain" description="Pyridoxamine kinase/Phosphomethylpyrimidine kinase" evidence="15">
    <location>
        <begin position="84"/>
        <end position="255"/>
    </location>
</feature>
<dbReference type="InterPro" id="IPR004625">
    <property type="entry name" value="PyrdxlKinase"/>
</dbReference>
<dbReference type="GO" id="GO:0005829">
    <property type="term" value="C:cytosol"/>
    <property type="evidence" value="ECO:0007669"/>
    <property type="project" value="TreeGrafter"/>
</dbReference>
<keyword evidence="9 16" id="KW-0418">Kinase</keyword>
<evidence type="ECO:0000313" key="16">
    <source>
        <dbReference type="EMBL" id="KOX67899.1"/>
    </source>
</evidence>
<sequence>MSAEKTPRILSIQSHVVSGYVGNKSAVFPLQLLGFEVDAINSVQLSNHTGYKVFKGQVLNDKDLEELISGLVENNLNNYTHLITGYVGSASFLKKITEVIRTLKQKNPSLIYVCDPVMGDNGKMYVPEALKEIYRKEIVPLADIVVPNQFELELLSNAKINTMSELQNALKELHKIGPQTVAVSSTEINDKLTAIVSTSKDNKLIKIDIPKIPANFTGSGDLFAALFLAHTYLQDNMKTAIEKTINSLYSVLLKTHEYSKACQDKESQFARRIELRLIQNKNCIENPEICLFAELLTSAN</sequence>
<dbReference type="Gene3D" id="3.40.1190.20">
    <property type="match status" value="1"/>
</dbReference>
<dbReference type="STRING" id="166423.A0A0M8ZR90"/>
<dbReference type="CDD" id="cd01173">
    <property type="entry name" value="pyridoxal_pyridoxamine_kinase"/>
    <property type="match status" value="1"/>
</dbReference>
<evidence type="ECO:0000256" key="2">
    <source>
        <dbReference type="ARBA" id="ARBA00004835"/>
    </source>
</evidence>
<evidence type="ECO:0000256" key="13">
    <source>
        <dbReference type="ARBA" id="ARBA00047377"/>
    </source>
</evidence>
<comment type="catalytic activity">
    <reaction evidence="12">
        <text>pyridoxamine + ATP = pyridoxamine 5'-phosphate + ADP + H(+)</text>
        <dbReference type="Rhea" id="RHEA:25104"/>
        <dbReference type="ChEBI" id="CHEBI:15378"/>
        <dbReference type="ChEBI" id="CHEBI:30616"/>
        <dbReference type="ChEBI" id="CHEBI:57761"/>
        <dbReference type="ChEBI" id="CHEBI:58451"/>
        <dbReference type="ChEBI" id="CHEBI:456216"/>
        <dbReference type="EC" id="2.7.1.35"/>
    </reaction>
    <physiologicalReaction direction="left-to-right" evidence="12">
        <dbReference type="Rhea" id="RHEA:25105"/>
    </physiologicalReaction>
</comment>
<dbReference type="AlphaFoldDB" id="A0A0M8ZR90"/>
<keyword evidence="17" id="KW-1185">Reference proteome</keyword>
<comment type="catalytic activity">
    <reaction evidence="13">
        <text>pyridoxal + ATP = pyridoxal 5'-phosphate + ADP + H(+)</text>
        <dbReference type="Rhea" id="RHEA:10224"/>
        <dbReference type="ChEBI" id="CHEBI:15378"/>
        <dbReference type="ChEBI" id="CHEBI:17310"/>
        <dbReference type="ChEBI" id="CHEBI:30616"/>
        <dbReference type="ChEBI" id="CHEBI:456216"/>
        <dbReference type="ChEBI" id="CHEBI:597326"/>
        <dbReference type="EC" id="2.7.1.35"/>
    </reaction>
    <physiologicalReaction direction="left-to-right" evidence="13">
        <dbReference type="Rhea" id="RHEA:10225"/>
    </physiologicalReaction>
</comment>
<dbReference type="InterPro" id="IPR013749">
    <property type="entry name" value="PM/HMP-P_kinase-1"/>
</dbReference>
<comment type="catalytic activity">
    <reaction evidence="14">
        <text>pyridoxine + ATP = pyridoxine 5'-phosphate + ADP + H(+)</text>
        <dbReference type="Rhea" id="RHEA:25108"/>
        <dbReference type="ChEBI" id="CHEBI:15378"/>
        <dbReference type="ChEBI" id="CHEBI:16709"/>
        <dbReference type="ChEBI" id="CHEBI:30616"/>
        <dbReference type="ChEBI" id="CHEBI:58589"/>
        <dbReference type="ChEBI" id="CHEBI:456216"/>
        <dbReference type="EC" id="2.7.1.35"/>
    </reaction>
    <physiologicalReaction direction="left-to-right" evidence="14">
        <dbReference type="Rhea" id="RHEA:25109"/>
    </physiologicalReaction>
</comment>
<keyword evidence="10" id="KW-0067">ATP-binding</keyword>
<dbReference type="GO" id="GO:0008478">
    <property type="term" value="F:pyridoxal kinase activity"/>
    <property type="evidence" value="ECO:0007669"/>
    <property type="project" value="UniProtKB-EC"/>
</dbReference>
<dbReference type="InterPro" id="IPR029056">
    <property type="entry name" value="Ribokinase-like"/>
</dbReference>
<keyword evidence="7" id="KW-0808">Transferase</keyword>